<name>A0ABN8HQQ7_9NEOP</name>
<dbReference type="Proteomes" id="UP000837857">
    <property type="component" value="Chromosome 10"/>
</dbReference>
<evidence type="ECO:0000313" key="2">
    <source>
        <dbReference type="EMBL" id="CAH2037236.1"/>
    </source>
</evidence>
<keyword evidence="1" id="KW-0812">Transmembrane</keyword>
<accession>A0ABN8HQQ7</accession>
<sequence>MPNTLTLMHQARIIANNLPRAGEVVSAAADPYIDAWWSGAGAVLFGACGAMTLYSWYDVPRCNRRTYAQVNAICAHAAAAMLTVDSLLALCSAHKDGTSGRTRSHKTANA</sequence>
<feature type="non-terminal residue" evidence="2">
    <location>
        <position position="110"/>
    </location>
</feature>
<protein>
    <submittedName>
        <fullName evidence="2">Uncharacterized protein</fullName>
    </submittedName>
</protein>
<keyword evidence="3" id="KW-1185">Reference proteome</keyword>
<evidence type="ECO:0000313" key="3">
    <source>
        <dbReference type="Proteomes" id="UP000837857"/>
    </source>
</evidence>
<organism evidence="2 3">
    <name type="scientific">Iphiclides podalirius</name>
    <name type="common">scarce swallowtail</name>
    <dbReference type="NCBI Taxonomy" id="110791"/>
    <lineage>
        <taxon>Eukaryota</taxon>
        <taxon>Metazoa</taxon>
        <taxon>Ecdysozoa</taxon>
        <taxon>Arthropoda</taxon>
        <taxon>Hexapoda</taxon>
        <taxon>Insecta</taxon>
        <taxon>Pterygota</taxon>
        <taxon>Neoptera</taxon>
        <taxon>Endopterygota</taxon>
        <taxon>Lepidoptera</taxon>
        <taxon>Glossata</taxon>
        <taxon>Ditrysia</taxon>
        <taxon>Papilionoidea</taxon>
        <taxon>Papilionidae</taxon>
        <taxon>Papilioninae</taxon>
        <taxon>Iphiclides</taxon>
    </lineage>
</organism>
<keyword evidence="1" id="KW-0472">Membrane</keyword>
<keyword evidence="1" id="KW-1133">Transmembrane helix</keyword>
<feature type="transmembrane region" description="Helical" evidence="1">
    <location>
        <begin position="35"/>
        <end position="57"/>
    </location>
</feature>
<reference evidence="2" key="1">
    <citation type="submission" date="2022-03" db="EMBL/GenBank/DDBJ databases">
        <authorList>
            <person name="Martin H S."/>
        </authorList>
    </citation>
    <scope>NUCLEOTIDE SEQUENCE</scope>
</reference>
<gene>
    <name evidence="2" type="ORF">IPOD504_LOCUS1079</name>
</gene>
<dbReference type="EMBL" id="OW152822">
    <property type="protein sequence ID" value="CAH2037236.1"/>
    <property type="molecule type" value="Genomic_DNA"/>
</dbReference>
<proteinExistence type="predicted"/>
<evidence type="ECO:0000256" key="1">
    <source>
        <dbReference type="SAM" id="Phobius"/>
    </source>
</evidence>